<dbReference type="PANTHER" id="PTHR43581:SF2">
    <property type="entry name" value="EXCINUCLEASE ATPASE SUBUNIT"/>
    <property type="match status" value="1"/>
</dbReference>
<dbReference type="AlphaFoldDB" id="A0A7Z7FN44"/>
<sequence length="603" mass="68168">MKSKNITYEFRENYISIQPMVWRDVPPFAVITGENGAGKTHLMELLAASYGVQVFDSHAGGLQTAKKIMVSMLIDGEPTGKGVNAIYVDARRPHEEWAPVSIDAVVQQVHHLYNAPSQNAANWRSNPLYADWIENRTPLADGAVQIHRSAPSWAEFEAKLTPRIIVAGIGTTSNPAAYFVAYQLLVMAAKERCKTAEDLSSAMKLLGDAPWDLMNRYCEEAGIKFRCVPPEISFSTVFGRGLQQYDPVFLDIDRNIHIRASSLSAGERAMLAVVSWRFLTQTAERHFDVILMDEPDAHLHPSLTKQYIDVLKTVMVDQYGARVIMTTHSPSTVALAPRDSVFEIKRTGESRIEPVKNVSEVIARLTGGFVAVDSATKFVVIEGQTDEPFYKDLWTLMTEAGMPQFPGVAFLTRDGCAKVRDTVDYLRKWNFERFYGVLDRDSLPNRNEPADGLFVTERNGIENYLFDPLNIWLCLWLENPKVHERLYQVDGLRRGNGGLFKDLPAHELQNVVDSVWDEMKKELPEIDPHFLERVPVRFRGGLCLSYPRWFIEYDDHELAATARNAFKPYPLPPGKLSNSFMTLNLIPDDLWKIFEQIVGRAAV</sequence>
<organism evidence="2 3">
    <name type="scientific">Paraburkholderia steynii</name>
    <dbReference type="NCBI Taxonomy" id="1245441"/>
    <lineage>
        <taxon>Bacteria</taxon>
        <taxon>Pseudomonadati</taxon>
        <taxon>Pseudomonadota</taxon>
        <taxon>Betaproteobacteria</taxon>
        <taxon>Burkholderiales</taxon>
        <taxon>Burkholderiaceae</taxon>
        <taxon>Paraburkholderia</taxon>
    </lineage>
</organism>
<dbReference type="PANTHER" id="PTHR43581">
    <property type="entry name" value="ATP/GTP PHOSPHATASE"/>
    <property type="match status" value="1"/>
</dbReference>
<dbReference type="InterPro" id="IPR027417">
    <property type="entry name" value="P-loop_NTPase"/>
</dbReference>
<dbReference type="SUPFAM" id="SSF52540">
    <property type="entry name" value="P-loop containing nucleoside triphosphate hydrolases"/>
    <property type="match status" value="1"/>
</dbReference>
<dbReference type="GO" id="GO:0016887">
    <property type="term" value="F:ATP hydrolysis activity"/>
    <property type="evidence" value="ECO:0007669"/>
    <property type="project" value="InterPro"/>
</dbReference>
<dbReference type="InterPro" id="IPR003959">
    <property type="entry name" value="ATPase_AAA_core"/>
</dbReference>
<dbReference type="CDD" id="cd00267">
    <property type="entry name" value="ABC_ATPase"/>
    <property type="match status" value="1"/>
</dbReference>
<dbReference type="InterPro" id="IPR003593">
    <property type="entry name" value="AAA+_ATPase"/>
</dbReference>
<reference evidence="2" key="1">
    <citation type="submission" date="2016-10" db="EMBL/GenBank/DDBJ databases">
        <authorList>
            <person name="Varghese N."/>
            <person name="Submissions S."/>
        </authorList>
    </citation>
    <scope>NUCLEOTIDE SEQUENCE [LARGE SCALE GENOMIC DNA]</scope>
    <source>
        <strain evidence="2">YR281</strain>
    </source>
</reference>
<dbReference type="GO" id="GO:0005524">
    <property type="term" value="F:ATP binding"/>
    <property type="evidence" value="ECO:0007669"/>
    <property type="project" value="InterPro"/>
</dbReference>
<feature type="domain" description="AAA+ ATPase" evidence="1">
    <location>
        <begin position="25"/>
        <end position="348"/>
    </location>
</feature>
<dbReference type="Pfam" id="PF13304">
    <property type="entry name" value="AAA_21"/>
    <property type="match status" value="1"/>
</dbReference>
<evidence type="ECO:0000313" key="3">
    <source>
        <dbReference type="Proteomes" id="UP000198900"/>
    </source>
</evidence>
<gene>
    <name evidence="2" type="ORF">SAMN04487926_14528</name>
</gene>
<proteinExistence type="predicted"/>
<evidence type="ECO:0000259" key="1">
    <source>
        <dbReference type="SMART" id="SM00382"/>
    </source>
</evidence>
<keyword evidence="3" id="KW-1185">Reference proteome</keyword>
<comment type="caution">
    <text evidence="2">The sequence shown here is derived from an EMBL/GenBank/DDBJ whole genome shotgun (WGS) entry which is preliminary data.</text>
</comment>
<evidence type="ECO:0000313" key="2">
    <source>
        <dbReference type="EMBL" id="SDJ36407.1"/>
    </source>
</evidence>
<dbReference type="EMBL" id="FNDI01000045">
    <property type="protein sequence ID" value="SDJ36407.1"/>
    <property type="molecule type" value="Genomic_DNA"/>
</dbReference>
<accession>A0A7Z7FN44</accession>
<name>A0A7Z7FN44_9BURK</name>
<dbReference type="Proteomes" id="UP000198900">
    <property type="component" value="Unassembled WGS sequence"/>
</dbReference>
<dbReference type="Gene3D" id="3.40.50.300">
    <property type="entry name" value="P-loop containing nucleotide triphosphate hydrolases"/>
    <property type="match status" value="1"/>
</dbReference>
<dbReference type="SMART" id="SM00382">
    <property type="entry name" value="AAA"/>
    <property type="match status" value="1"/>
</dbReference>
<protein>
    <submittedName>
        <fullName evidence="2">AAA domain-containing protein, putative AbiEii toxin, Type IV TA system</fullName>
    </submittedName>
</protein>
<dbReference type="InterPro" id="IPR051396">
    <property type="entry name" value="Bact_Antivir_Def_Nuclease"/>
</dbReference>
<dbReference type="RefSeq" id="WP_091790097.1">
    <property type="nucleotide sequence ID" value="NZ_FNDI01000045.1"/>
</dbReference>